<dbReference type="PROSITE" id="PS50157">
    <property type="entry name" value="ZINC_FINGER_C2H2_2"/>
    <property type="match status" value="1"/>
</dbReference>
<evidence type="ECO:0000313" key="4">
    <source>
        <dbReference type="EMBL" id="KAK8970911.1"/>
    </source>
</evidence>
<evidence type="ECO:0000256" key="2">
    <source>
        <dbReference type="SAM" id="MobiDB-lite"/>
    </source>
</evidence>
<protein>
    <recommendedName>
        <fullName evidence="3">C2H2-type domain-containing protein</fullName>
    </recommendedName>
</protein>
<organism evidence="4 5">
    <name type="scientific">Platanthera guangdongensis</name>
    <dbReference type="NCBI Taxonomy" id="2320717"/>
    <lineage>
        <taxon>Eukaryota</taxon>
        <taxon>Viridiplantae</taxon>
        <taxon>Streptophyta</taxon>
        <taxon>Embryophyta</taxon>
        <taxon>Tracheophyta</taxon>
        <taxon>Spermatophyta</taxon>
        <taxon>Magnoliopsida</taxon>
        <taxon>Liliopsida</taxon>
        <taxon>Asparagales</taxon>
        <taxon>Orchidaceae</taxon>
        <taxon>Orchidoideae</taxon>
        <taxon>Orchideae</taxon>
        <taxon>Orchidinae</taxon>
        <taxon>Platanthera</taxon>
    </lineage>
</organism>
<feature type="region of interest" description="Disordered" evidence="2">
    <location>
        <begin position="14"/>
        <end position="34"/>
    </location>
</feature>
<feature type="region of interest" description="Disordered" evidence="2">
    <location>
        <begin position="151"/>
        <end position="171"/>
    </location>
</feature>
<proteinExistence type="predicted"/>
<feature type="domain" description="C2H2-type" evidence="3">
    <location>
        <begin position="85"/>
        <end position="112"/>
    </location>
</feature>
<gene>
    <name evidence="4" type="ORF">KSP40_PGU011675</name>
</gene>
<dbReference type="Pfam" id="PF13912">
    <property type="entry name" value="zf-C2H2_6"/>
    <property type="match status" value="1"/>
</dbReference>
<sequence>MAERNICLSLPPLAWSTTGRRGRTKPPRSPETAEHSAALFLLSLSYPHAASIHRRAFIDDSPPPPPAESDEARTIADQTRGGRSRECSVCPKRFRTGRALGGHMKSHLERDLKGRIVKTKMRKISSLGLELEFGFTTSPIPPPISGVVDTAAGSSWKGESTTPPASILPPF</sequence>
<dbReference type="Proteomes" id="UP001412067">
    <property type="component" value="Unassembled WGS sequence"/>
</dbReference>
<dbReference type="PROSITE" id="PS00028">
    <property type="entry name" value="ZINC_FINGER_C2H2_1"/>
    <property type="match status" value="1"/>
</dbReference>
<evidence type="ECO:0000313" key="5">
    <source>
        <dbReference type="Proteomes" id="UP001412067"/>
    </source>
</evidence>
<evidence type="ECO:0000259" key="3">
    <source>
        <dbReference type="PROSITE" id="PS50157"/>
    </source>
</evidence>
<dbReference type="SUPFAM" id="SSF57667">
    <property type="entry name" value="beta-beta-alpha zinc fingers"/>
    <property type="match status" value="1"/>
</dbReference>
<keyword evidence="1" id="KW-0863">Zinc-finger</keyword>
<keyword evidence="1" id="KW-0862">Zinc</keyword>
<dbReference type="EMBL" id="JBBWWR010000001">
    <property type="protein sequence ID" value="KAK8970911.1"/>
    <property type="molecule type" value="Genomic_DNA"/>
</dbReference>
<evidence type="ECO:0000256" key="1">
    <source>
        <dbReference type="PROSITE-ProRule" id="PRU00042"/>
    </source>
</evidence>
<comment type="caution">
    <text evidence="4">The sequence shown here is derived from an EMBL/GenBank/DDBJ whole genome shotgun (WGS) entry which is preliminary data.</text>
</comment>
<keyword evidence="1" id="KW-0479">Metal-binding</keyword>
<accession>A0ABR2N452</accession>
<keyword evidence="5" id="KW-1185">Reference proteome</keyword>
<name>A0ABR2N452_9ASPA</name>
<reference evidence="4 5" key="1">
    <citation type="journal article" date="2022" name="Nat. Plants">
        <title>Genomes of leafy and leafless Platanthera orchids illuminate the evolution of mycoheterotrophy.</title>
        <authorList>
            <person name="Li M.H."/>
            <person name="Liu K.W."/>
            <person name="Li Z."/>
            <person name="Lu H.C."/>
            <person name="Ye Q.L."/>
            <person name="Zhang D."/>
            <person name="Wang J.Y."/>
            <person name="Li Y.F."/>
            <person name="Zhong Z.M."/>
            <person name="Liu X."/>
            <person name="Yu X."/>
            <person name="Liu D.K."/>
            <person name="Tu X.D."/>
            <person name="Liu B."/>
            <person name="Hao Y."/>
            <person name="Liao X.Y."/>
            <person name="Jiang Y.T."/>
            <person name="Sun W.H."/>
            <person name="Chen J."/>
            <person name="Chen Y.Q."/>
            <person name="Ai Y."/>
            <person name="Zhai J.W."/>
            <person name="Wu S.S."/>
            <person name="Zhou Z."/>
            <person name="Hsiao Y.Y."/>
            <person name="Wu W.L."/>
            <person name="Chen Y.Y."/>
            <person name="Lin Y.F."/>
            <person name="Hsu J.L."/>
            <person name="Li C.Y."/>
            <person name="Wang Z.W."/>
            <person name="Zhao X."/>
            <person name="Zhong W.Y."/>
            <person name="Ma X.K."/>
            <person name="Ma L."/>
            <person name="Huang J."/>
            <person name="Chen G.Z."/>
            <person name="Huang M.Z."/>
            <person name="Huang L."/>
            <person name="Peng D.H."/>
            <person name="Luo Y.B."/>
            <person name="Zou S.Q."/>
            <person name="Chen S.P."/>
            <person name="Lan S."/>
            <person name="Tsai W.C."/>
            <person name="Van de Peer Y."/>
            <person name="Liu Z.J."/>
        </authorList>
    </citation>
    <scope>NUCLEOTIDE SEQUENCE [LARGE SCALE GENOMIC DNA]</scope>
    <source>
        <strain evidence="4">Lor288</strain>
    </source>
</reference>
<dbReference type="InterPro" id="IPR036236">
    <property type="entry name" value="Znf_C2H2_sf"/>
</dbReference>
<feature type="region of interest" description="Disordered" evidence="2">
    <location>
        <begin position="56"/>
        <end position="87"/>
    </location>
</feature>
<dbReference type="InterPro" id="IPR013087">
    <property type="entry name" value="Znf_C2H2_type"/>
</dbReference>